<dbReference type="PROSITE" id="PS50151">
    <property type="entry name" value="UVR"/>
    <property type="match status" value="1"/>
</dbReference>
<feature type="coiled-coil region" evidence="1">
    <location>
        <begin position="153"/>
        <end position="180"/>
    </location>
</feature>
<protein>
    <submittedName>
        <fullName evidence="3">UvrB/UvrC motif-containing protein</fullName>
    </submittedName>
</protein>
<keyword evidence="4" id="KW-1185">Reference proteome</keyword>
<dbReference type="PANTHER" id="PTHR38430">
    <property type="entry name" value="PROTEIN-ARGININE KINASE ACTIVATOR PROTEIN"/>
    <property type="match status" value="1"/>
</dbReference>
<feature type="domain" description="UVR" evidence="2">
    <location>
        <begin position="138"/>
        <end position="173"/>
    </location>
</feature>
<evidence type="ECO:0000313" key="3">
    <source>
        <dbReference type="EMBL" id="MEL5988952.1"/>
    </source>
</evidence>
<dbReference type="PANTHER" id="PTHR38430:SF1">
    <property type="entry name" value="PROTEIN-ARGININE KINASE ACTIVATOR PROTEIN"/>
    <property type="match status" value="1"/>
</dbReference>
<dbReference type="Pfam" id="PF02151">
    <property type="entry name" value="UVR"/>
    <property type="match status" value="1"/>
</dbReference>
<sequence>MICENCKQRPATVTITMTKNNEEVVKHYCEVCSGQQDYLHIDEEVKPVTIEQIFSDWFGIPTWSSNAPQSKQPPQEKQQCETCGMTYQQFLKEGKFNCPNCYHAFYERLPEVFKRLHNGATEHTGKIPGGLNKTYQIKKEIEVLRQKMKSAVEQEEFEEAAKLRDEVKQLEKQLTQGGAANDEN</sequence>
<gene>
    <name evidence="3" type="ORF">AAF454_11120</name>
</gene>
<accession>A0ABU9LMA5</accession>
<dbReference type="Gene3D" id="4.10.860.10">
    <property type="entry name" value="UVR domain"/>
    <property type="match status" value="1"/>
</dbReference>
<evidence type="ECO:0000259" key="2">
    <source>
        <dbReference type="PROSITE" id="PS50151"/>
    </source>
</evidence>
<evidence type="ECO:0000256" key="1">
    <source>
        <dbReference type="SAM" id="Coils"/>
    </source>
</evidence>
<reference evidence="3 4" key="1">
    <citation type="submission" date="2024-04" db="EMBL/GenBank/DDBJ databases">
        <authorList>
            <person name="Wu Y.S."/>
            <person name="Zhang L."/>
        </authorList>
    </citation>
    <scope>NUCLEOTIDE SEQUENCE [LARGE SCALE GENOMIC DNA]</scope>
    <source>
        <strain evidence="3 4">KG-01</strain>
    </source>
</reference>
<dbReference type="PIRSF" id="PIRSF015034">
    <property type="entry name" value="YacH"/>
    <property type="match status" value="1"/>
</dbReference>
<evidence type="ECO:0000313" key="4">
    <source>
        <dbReference type="Proteomes" id="UP001398420"/>
    </source>
</evidence>
<dbReference type="RefSeq" id="WP_068450072.1">
    <property type="nucleotide sequence ID" value="NZ_JAMWHJ010000007.1"/>
</dbReference>
<dbReference type="EMBL" id="JBCEWA010000008">
    <property type="protein sequence ID" value="MEL5988952.1"/>
    <property type="molecule type" value="Genomic_DNA"/>
</dbReference>
<comment type="caution">
    <text evidence="3">The sequence shown here is derived from an EMBL/GenBank/DDBJ whole genome shotgun (WGS) entry which is preliminary data.</text>
</comment>
<name>A0ABU9LMA5_9BACL</name>
<dbReference type="Proteomes" id="UP001398420">
    <property type="component" value="Unassembled WGS sequence"/>
</dbReference>
<dbReference type="InterPro" id="IPR036876">
    <property type="entry name" value="UVR_dom_sf"/>
</dbReference>
<dbReference type="InterPro" id="IPR025542">
    <property type="entry name" value="YacH"/>
</dbReference>
<keyword evidence="1" id="KW-0175">Coiled coil</keyword>
<dbReference type="InterPro" id="IPR001943">
    <property type="entry name" value="UVR_dom"/>
</dbReference>
<organism evidence="3 4">
    <name type="scientific">Kurthia gibsonii</name>
    <dbReference type="NCBI Taxonomy" id="33946"/>
    <lineage>
        <taxon>Bacteria</taxon>
        <taxon>Bacillati</taxon>
        <taxon>Bacillota</taxon>
        <taxon>Bacilli</taxon>
        <taxon>Bacillales</taxon>
        <taxon>Caryophanaceae</taxon>
        <taxon>Kurthia</taxon>
    </lineage>
</organism>
<dbReference type="SUPFAM" id="SSF46600">
    <property type="entry name" value="C-terminal UvrC-binding domain of UvrB"/>
    <property type="match status" value="1"/>
</dbReference>
<proteinExistence type="predicted"/>